<evidence type="ECO:0000313" key="3">
    <source>
        <dbReference type="Proteomes" id="UP000050265"/>
    </source>
</evidence>
<proteinExistence type="predicted"/>
<comment type="caution">
    <text evidence="2">The sequence shown here is derived from an EMBL/GenBank/DDBJ whole genome shotgun (WGS) entry which is preliminary data.</text>
</comment>
<dbReference type="PANTHER" id="PTHR43236:SF1">
    <property type="entry name" value="BLL7220 PROTEIN"/>
    <property type="match status" value="1"/>
</dbReference>
<sequence>MFLKAYMWCSAMNEASIEKAATDLLVQIYRDRRYLWPDQEIPPMMMRSPRIAAMVCGYDYHEYPTLGDTQFNRHKTGTRIAGLIDRQSNKIAVATEFGDKVQLFTGAHEVGHLVLHEDTVMHRDRAFDGSPLQTPRVPAERQADRFAACFLMPQKLVKERFEFMFCCKGQLRFSDVIAYHLDPNNPDRLLYAPKESGERELALARCTRFNNQNLVSLAQQFGVSDSAMAIRLKELELVRWP</sequence>
<dbReference type="Pfam" id="PF06114">
    <property type="entry name" value="Peptidase_M78"/>
    <property type="match status" value="1"/>
</dbReference>
<protein>
    <submittedName>
        <fullName evidence="2">Methenyltetrahydrofolate cyclohydrolase-like protein</fullName>
    </submittedName>
</protein>
<name>A0A0P9SMJ4_PSEAV</name>
<dbReference type="AlphaFoldDB" id="A0A0P9SMJ4"/>
<keyword evidence="2" id="KW-0378">Hydrolase</keyword>
<dbReference type="Gene3D" id="1.10.10.2910">
    <property type="match status" value="1"/>
</dbReference>
<feature type="domain" description="IrrE N-terminal-like" evidence="1">
    <location>
        <begin position="86"/>
        <end position="162"/>
    </location>
</feature>
<evidence type="ECO:0000313" key="2">
    <source>
        <dbReference type="EMBL" id="KPX62403.1"/>
    </source>
</evidence>
<reference evidence="2 3" key="1">
    <citation type="submission" date="2015-09" db="EMBL/GenBank/DDBJ databases">
        <title>Genome announcement of multiple Pseudomonas syringae strains.</title>
        <authorList>
            <person name="Thakur S."/>
            <person name="Wang P.W."/>
            <person name="Gong Y."/>
            <person name="Weir B.S."/>
            <person name="Guttman D.S."/>
        </authorList>
    </citation>
    <scope>NUCLEOTIDE SEQUENCE [LARGE SCALE GENOMIC DNA]</scope>
    <source>
        <strain evidence="2 3">ICMP3507</strain>
    </source>
</reference>
<dbReference type="EMBL" id="LJQP01000341">
    <property type="protein sequence ID" value="KPX62403.1"/>
    <property type="molecule type" value="Genomic_DNA"/>
</dbReference>
<dbReference type="PANTHER" id="PTHR43236">
    <property type="entry name" value="ANTITOXIN HIGA1"/>
    <property type="match status" value="1"/>
</dbReference>
<dbReference type="Proteomes" id="UP000050265">
    <property type="component" value="Unassembled WGS sequence"/>
</dbReference>
<evidence type="ECO:0000259" key="1">
    <source>
        <dbReference type="Pfam" id="PF06114"/>
    </source>
</evidence>
<gene>
    <name evidence="2" type="ORF">ALO35_02580</name>
</gene>
<dbReference type="InterPro" id="IPR010359">
    <property type="entry name" value="IrrE_HExxH"/>
</dbReference>
<dbReference type="InterPro" id="IPR052345">
    <property type="entry name" value="Rad_response_metalloprotease"/>
</dbReference>
<organism evidence="2 3">
    <name type="scientific">Pseudomonas amygdali pv. lachrymans</name>
    <name type="common">Pseudomonas syringae pv. lachrymans</name>
    <dbReference type="NCBI Taxonomy" id="53707"/>
    <lineage>
        <taxon>Bacteria</taxon>
        <taxon>Pseudomonadati</taxon>
        <taxon>Pseudomonadota</taxon>
        <taxon>Gammaproteobacteria</taxon>
        <taxon>Pseudomonadales</taxon>
        <taxon>Pseudomonadaceae</taxon>
        <taxon>Pseudomonas</taxon>
        <taxon>Pseudomonas amygdali</taxon>
    </lineage>
</organism>
<accession>A0A0P9SMJ4</accession>
<dbReference type="PATRIC" id="fig|53707.9.peg.3752"/>
<dbReference type="GO" id="GO:0016787">
    <property type="term" value="F:hydrolase activity"/>
    <property type="evidence" value="ECO:0007669"/>
    <property type="project" value="UniProtKB-KW"/>
</dbReference>